<evidence type="ECO:0000256" key="1">
    <source>
        <dbReference type="SAM" id="MobiDB-lite"/>
    </source>
</evidence>
<keyword evidence="2" id="KW-0472">Membrane</keyword>
<keyword evidence="2" id="KW-1133">Transmembrane helix</keyword>
<dbReference type="PANTHER" id="PTHR33112:SF16">
    <property type="entry name" value="HETEROKARYON INCOMPATIBILITY DOMAIN-CONTAINING PROTEIN"/>
    <property type="match status" value="1"/>
</dbReference>
<evidence type="ECO:0000259" key="3">
    <source>
        <dbReference type="Pfam" id="PF06985"/>
    </source>
</evidence>
<dbReference type="InterPro" id="IPR010730">
    <property type="entry name" value="HET"/>
</dbReference>
<feature type="transmembrane region" description="Helical" evidence="2">
    <location>
        <begin position="65"/>
        <end position="89"/>
    </location>
</feature>
<proteinExistence type="predicted"/>
<dbReference type="Proteomes" id="UP001172102">
    <property type="component" value="Unassembled WGS sequence"/>
</dbReference>
<dbReference type="EMBL" id="JAUKUA010000006">
    <property type="protein sequence ID" value="KAK0707813.1"/>
    <property type="molecule type" value="Genomic_DNA"/>
</dbReference>
<evidence type="ECO:0000313" key="5">
    <source>
        <dbReference type="Proteomes" id="UP001172102"/>
    </source>
</evidence>
<feature type="domain" description="Heterokaryon incompatibility" evidence="3">
    <location>
        <begin position="411"/>
        <end position="496"/>
    </location>
</feature>
<organism evidence="4 5">
    <name type="scientific">Lasiosphaeris hirsuta</name>
    <dbReference type="NCBI Taxonomy" id="260670"/>
    <lineage>
        <taxon>Eukaryota</taxon>
        <taxon>Fungi</taxon>
        <taxon>Dikarya</taxon>
        <taxon>Ascomycota</taxon>
        <taxon>Pezizomycotina</taxon>
        <taxon>Sordariomycetes</taxon>
        <taxon>Sordariomycetidae</taxon>
        <taxon>Sordariales</taxon>
        <taxon>Lasiosphaeriaceae</taxon>
        <taxon>Lasiosphaeris</taxon>
    </lineage>
</organism>
<feature type="transmembrane region" description="Helical" evidence="2">
    <location>
        <begin position="95"/>
        <end position="113"/>
    </location>
</feature>
<gene>
    <name evidence="4" type="ORF">B0H67DRAFT_588671</name>
</gene>
<evidence type="ECO:0000313" key="4">
    <source>
        <dbReference type="EMBL" id="KAK0707813.1"/>
    </source>
</evidence>
<protein>
    <recommendedName>
        <fullName evidence="3">Heterokaryon incompatibility domain-containing protein</fullName>
    </recommendedName>
</protein>
<keyword evidence="5" id="KW-1185">Reference proteome</keyword>
<evidence type="ECO:0000256" key="2">
    <source>
        <dbReference type="SAM" id="Phobius"/>
    </source>
</evidence>
<sequence length="999" mass="111156">MPPPISKVADNETTFGGEDWSDVWPQDPEPGCLAHLLADFRPTNSEARISGLGHAYISVTANEGICAFALLLLLGAAFGGLSAWLLTHIIVTRQLVFIAALVPAVLLMFYCWGRFCLKYRLRRLLHEIIVFCCLDSVRLSGKILARTAGLVFGTPAWLFSGCFIVKKPGYRCEGAEALAENPRLCSVCKAIAVGSRLLAGSSELFHLTFSTETWPHHSLQDLQRSAPYCPLCSLLFLSTDFTESEAITAEETSDDEKGPTSQENDGHGGDGSHTPMTVKLWGKRSWARRDLQLKAKLQGRGIRVARPLVISEFVDGLEHGNADAMLPGDYQDSDPSDPASTWALAKGWIDSCSCEHKLCQNGFLNECTPAGSFTPPWLLEIPPAQRNMENNERLHTGPTIKIIHSDSIHDYIAFSREWESGEDSVTYPAPTPVSGELRLDDLSLTTRRAIFIAGKLGFRHLWIESLCGKQIEENSDDMSPATLGLIFAHAVCTVSEATAIPGMYSSLPPRRDGCPLLFRPKAPNGSNNGECKKKPAIIAHVSDDVQKGSDRGILELFASCVDSYPPNRQTKSFEERLLSRRLLFVPDNNDVFFECNTLRASRHYPHGVRYTRHSTSNLEDEGFKSSCRGSEIDSLDLAYRYETRKKTVDPEKGVYKFETIVVPVAPDTLPAPAIQDQLEGLRGVPAWRGHRGSFHRLLRFDNETRKRDVWEEEQNDVWADKLALHEAWFDLVGEYSARPSVRCGDNKLTPLMGVASIIARAHGPSVFLGGLWLKQLPLDLLWFRAGPTMESPPAFAADMETSHLPTWSWAHINAEISHALKDKVKIPLAIAAQSAGRLRYAPPAGRFLLRDTRWRDLRITPLIGENVEVRPSSEDADMSSYGNLKIRHLCPLLELKNFGEKSGVEVIFDIEEWQQRYPEVTVFGLPISAVSSPVKGVGTVNAVDYWGEKPKQEVHGVLVTNDASNGYRRVGYFRVEEARVVEGILRSMGHEIENHLWLR</sequence>
<dbReference type="AlphaFoldDB" id="A0AA40A1Z4"/>
<reference evidence="4" key="1">
    <citation type="submission" date="2023-06" db="EMBL/GenBank/DDBJ databases">
        <title>Genome-scale phylogeny and comparative genomics of the fungal order Sordariales.</title>
        <authorList>
            <consortium name="Lawrence Berkeley National Laboratory"/>
            <person name="Hensen N."/>
            <person name="Bonometti L."/>
            <person name="Westerberg I."/>
            <person name="Brannstrom I.O."/>
            <person name="Guillou S."/>
            <person name="Cros-Aarteil S."/>
            <person name="Calhoun S."/>
            <person name="Haridas S."/>
            <person name="Kuo A."/>
            <person name="Mondo S."/>
            <person name="Pangilinan J."/>
            <person name="Riley R."/>
            <person name="Labutti K."/>
            <person name="Andreopoulos B."/>
            <person name="Lipzen A."/>
            <person name="Chen C."/>
            <person name="Yanf M."/>
            <person name="Daum C."/>
            <person name="Ng V."/>
            <person name="Clum A."/>
            <person name="Steindorff A."/>
            <person name="Ohm R."/>
            <person name="Martin F."/>
            <person name="Silar P."/>
            <person name="Natvig D."/>
            <person name="Lalanne C."/>
            <person name="Gautier V."/>
            <person name="Ament-Velasquez S.L."/>
            <person name="Kruys A."/>
            <person name="Hutchinson M.I."/>
            <person name="Powell A.J."/>
            <person name="Barry K."/>
            <person name="Miller A.N."/>
            <person name="Grigoriev I.V."/>
            <person name="Debuchy R."/>
            <person name="Gladieux P."/>
            <person name="Thoren M.H."/>
            <person name="Johannesson H."/>
        </authorList>
    </citation>
    <scope>NUCLEOTIDE SEQUENCE</scope>
    <source>
        <strain evidence="4">SMH4607-1</strain>
    </source>
</reference>
<dbReference type="PANTHER" id="PTHR33112">
    <property type="entry name" value="DOMAIN PROTEIN, PUTATIVE-RELATED"/>
    <property type="match status" value="1"/>
</dbReference>
<dbReference type="Pfam" id="PF06985">
    <property type="entry name" value="HET"/>
    <property type="match status" value="1"/>
</dbReference>
<feature type="region of interest" description="Disordered" evidence="1">
    <location>
        <begin position="1"/>
        <end position="20"/>
    </location>
</feature>
<comment type="caution">
    <text evidence="4">The sequence shown here is derived from an EMBL/GenBank/DDBJ whole genome shotgun (WGS) entry which is preliminary data.</text>
</comment>
<keyword evidence="2" id="KW-0812">Transmembrane</keyword>
<name>A0AA40A1Z4_9PEZI</name>
<accession>A0AA40A1Z4</accession>
<feature type="region of interest" description="Disordered" evidence="1">
    <location>
        <begin position="247"/>
        <end position="274"/>
    </location>
</feature>